<dbReference type="InterPro" id="IPR018094">
    <property type="entry name" value="Thymidylate_kinase"/>
</dbReference>
<evidence type="ECO:0000256" key="9">
    <source>
        <dbReference type="ARBA" id="ARBA00048743"/>
    </source>
</evidence>
<gene>
    <name evidence="11" type="primary">tmk</name>
    <name evidence="13" type="ORF">THFILI_09045</name>
</gene>
<evidence type="ECO:0000256" key="7">
    <source>
        <dbReference type="ARBA" id="ARBA00022777"/>
    </source>
</evidence>
<evidence type="ECO:0000256" key="3">
    <source>
        <dbReference type="ARBA" id="ARBA00017144"/>
    </source>
</evidence>
<keyword evidence="6 11" id="KW-0547">Nucleotide-binding</keyword>
<organism evidence="13 14">
    <name type="scientific">Thermus filiformis</name>
    <dbReference type="NCBI Taxonomy" id="276"/>
    <lineage>
        <taxon>Bacteria</taxon>
        <taxon>Thermotogati</taxon>
        <taxon>Deinococcota</taxon>
        <taxon>Deinococci</taxon>
        <taxon>Thermales</taxon>
        <taxon>Thermaceae</taxon>
        <taxon>Thermus</taxon>
    </lineage>
</organism>
<keyword evidence="5 11" id="KW-0545">Nucleotide biosynthesis</keyword>
<evidence type="ECO:0000256" key="11">
    <source>
        <dbReference type="HAMAP-Rule" id="MF_00165"/>
    </source>
</evidence>
<protein>
    <recommendedName>
        <fullName evidence="3 11">Thymidylate kinase</fullName>
        <ecNumber evidence="2 11">2.7.4.9</ecNumber>
    </recommendedName>
    <alternativeName>
        <fullName evidence="11">dTMP kinase</fullName>
    </alternativeName>
</protein>
<evidence type="ECO:0000256" key="4">
    <source>
        <dbReference type="ARBA" id="ARBA00022679"/>
    </source>
</evidence>
<dbReference type="Gene3D" id="3.40.50.300">
    <property type="entry name" value="P-loop containing nucleotide triphosphate hydrolases"/>
    <property type="match status" value="1"/>
</dbReference>
<dbReference type="Pfam" id="PF02223">
    <property type="entry name" value="Thymidylate_kin"/>
    <property type="match status" value="1"/>
</dbReference>
<dbReference type="GO" id="GO:0005524">
    <property type="term" value="F:ATP binding"/>
    <property type="evidence" value="ECO:0007669"/>
    <property type="project" value="UniProtKB-UniRule"/>
</dbReference>
<comment type="caution">
    <text evidence="13">The sequence shown here is derived from an EMBL/GenBank/DDBJ whole genome shotgun (WGS) entry which is preliminary data.</text>
</comment>
<dbReference type="STRING" id="276.THFILI_09045"/>
<accession>A0A0A2WVW6</accession>
<evidence type="ECO:0000256" key="5">
    <source>
        <dbReference type="ARBA" id="ARBA00022727"/>
    </source>
</evidence>
<dbReference type="PANTHER" id="PTHR10344">
    <property type="entry name" value="THYMIDYLATE KINASE"/>
    <property type="match status" value="1"/>
</dbReference>
<dbReference type="GO" id="GO:0005829">
    <property type="term" value="C:cytosol"/>
    <property type="evidence" value="ECO:0007669"/>
    <property type="project" value="TreeGrafter"/>
</dbReference>
<feature type="binding site" evidence="11">
    <location>
        <begin position="9"/>
        <end position="16"/>
    </location>
    <ligand>
        <name>ATP</name>
        <dbReference type="ChEBI" id="CHEBI:30616"/>
    </ligand>
</feature>
<reference evidence="13 14" key="1">
    <citation type="journal article" date="2015" name="Genome Announc.">
        <title>Draft Genome Sequence of the Thermophile Thermus filiformis ATCC 43280, Producer of Carotenoid-(Di)glucoside-Branched Fatty Acid (Di)esters and Source of Hyperthermostable Enzymes of Biotechnological Interest.</title>
        <authorList>
            <person name="Mandelli F."/>
            <person name="Oliveira Ramires B."/>
            <person name="Couger M.B."/>
            <person name="Paixao D.A."/>
            <person name="Camilo C.M."/>
            <person name="Polikarpov I."/>
            <person name="Prade R."/>
            <person name="Riano-Pachon D.M."/>
            <person name="Squina F.M."/>
        </authorList>
    </citation>
    <scope>NUCLEOTIDE SEQUENCE [LARGE SCALE GENOMIC DNA]</scope>
    <source>
        <strain evidence="13 14">ATCC 43280</strain>
    </source>
</reference>
<name>A0A0A2WVW6_THEFI</name>
<dbReference type="GO" id="GO:0006227">
    <property type="term" value="P:dUDP biosynthetic process"/>
    <property type="evidence" value="ECO:0007669"/>
    <property type="project" value="TreeGrafter"/>
</dbReference>
<dbReference type="Proteomes" id="UP000030364">
    <property type="component" value="Unassembled WGS sequence"/>
</dbReference>
<dbReference type="FunFam" id="3.40.50.300:FF:000225">
    <property type="entry name" value="Thymidylate kinase"/>
    <property type="match status" value="1"/>
</dbReference>
<dbReference type="EMBL" id="JPSL02000040">
    <property type="protein sequence ID" value="KGQ22937.1"/>
    <property type="molecule type" value="Genomic_DNA"/>
</dbReference>
<dbReference type="OrthoDB" id="9774907at2"/>
<evidence type="ECO:0000313" key="13">
    <source>
        <dbReference type="EMBL" id="KGQ22937.1"/>
    </source>
</evidence>
<dbReference type="SUPFAM" id="SSF52540">
    <property type="entry name" value="P-loop containing nucleoside triphosphate hydrolases"/>
    <property type="match status" value="1"/>
</dbReference>
<dbReference type="GO" id="GO:0004798">
    <property type="term" value="F:dTMP kinase activity"/>
    <property type="evidence" value="ECO:0007669"/>
    <property type="project" value="UniProtKB-UniRule"/>
</dbReference>
<dbReference type="RefSeq" id="WP_038060737.1">
    <property type="nucleotide sequence ID" value="NZ_JPSL02000040.1"/>
</dbReference>
<keyword evidence="7 11" id="KW-0418">Kinase</keyword>
<evidence type="ECO:0000256" key="10">
    <source>
        <dbReference type="ARBA" id="ARBA00057735"/>
    </source>
</evidence>
<comment type="similarity">
    <text evidence="1 11">Belongs to the thymidylate kinase family.</text>
</comment>
<evidence type="ECO:0000256" key="1">
    <source>
        <dbReference type="ARBA" id="ARBA00009776"/>
    </source>
</evidence>
<sequence length="200" mass="22451">MGYFLTFEGPEGAGKTTQARLLADWLEARGEEVFLTREPGGGLPWLRQALLSPGAPHPLSPEAEYLLFSADRAEHSRRIGEALARGAWVISDRYLDSSLAYQGYGRGLDLDWMLQVARKAAPLKPRLTFLLDLPPEEGLSRAKEKNRFEAMDLAFHARVRQGYLELARKEPGRFVILDASRPVEVIHEEIRRAIMPLCGP</sequence>
<dbReference type="NCBIfam" id="TIGR00041">
    <property type="entry name" value="DTMP_kinase"/>
    <property type="match status" value="1"/>
</dbReference>
<dbReference type="GO" id="GO:0006235">
    <property type="term" value="P:dTTP biosynthetic process"/>
    <property type="evidence" value="ECO:0007669"/>
    <property type="project" value="UniProtKB-UniRule"/>
</dbReference>
<dbReference type="GO" id="GO:0006233">
    <property type="term" value="P:dTDP biosynthetic process"/>
    <property type="evidence" value="ECO:0007669"/>
    <property type="project" value="InterPro"/>
</dbReference>
<keyword evidence="4 11" id="KW-0808">Transferase</keyword>
<dbReference type="InterPro" id="IPR027417">
    <property type="entry name" value="P-loop_NTPase"/>
</dbReference>
<dbReference type="HAMAP" id="MF_00165">
    <property type="entry name" value="Thymidylate_kinase"/>
    <property type="match status" value="1"/>
</dbReference>
<evidence type="ECO:0000313" key="14">
    <source>
        <dbReference type="Proteomes" id="UP000030364"/>
    </source>
</evidence>
<dbReference type="InterPro" id="IPR018095">
    <property type="entry name" value="Thymidylate_kin_CS"/>
</dbReference>
<dbReference type="PROSITE" id="PS01331">
    <property type="entry name" value="THYMIDYLATE_KINASE"/>
    <property type="match status" value="1"/>
</dbReference>
<evidence type="ECO:0000256" key="8">
    <source>
        <dbReference type="ARBA" id="ARBA00022840"/>
    </source>
</evidence>
<keyword evidence="14" id="KW-1185">Reference proteome</keyword>
<evidence type="ECO:0000259" key="12">
    <source>
        <dbReference type="Pfam" id="PF02223"/>
    </source>
</evidence>
<dbReference type="AlphaFoldDB" id="A0A0A2WVW6"/>
<comment type="function">
    <text evidence="10 11">Phosphorylation of dTMP to form dTDP in both de novo and salvage pathways of dTTP synthesis.</text>
</comment>
<dbReference type="CDD" id="cd01672">
    <property type="entry name" value="TMPK"/>
    <property type="match status" value="1"/>
</dbReference>
<keyword evidence="8 11" id="KW-0067">ATP-binding</keyword>
<proteinExistence type="inferred from homology"/>
<evidence type="ECO:0000256" key="2">
    <source>
        <dbReference type="ARBA" id="ARBA00012980"/>
    </source>
</evidence>
<dbReference type="PANTHER" id="PTHR10344:SF4">
    <property type="entry name" value="UMP-CMP KINASE 2, MITOCHONDRIAL"/>
    <property type="match status" value="1"/>
</dbReference>
<feature type="domain" description="Thymidylate kinase-like" evidence="12">
    <location>
        <begin position="7"/>
        <end position="190"/>
    </location>
</feature>
<evidence type="ECO:0000256" key="6">
    <source>
        <dbReference type="ARBA" id="ARBA00022741"/>
    </source>
</evidence>
<dbReference type="PATRIC" id="fig|276.5.peg.206"/>
<comment type="catalytic activity">
    <reaction evidence="9 11">
        <text>dTMP + ATP = dTDP + ADP</text>
        <dbReference type="Rhea" id="RHEA:13517"/>
        <dbReference type="ChEBI" id="CHEBI:30616"/>
        <dbReference type="ChEBI" id="CHEBI:58369"/>
        <dbReference type="ChEBI" id="CHEBI:63528"/>
        <dbReference type="ChEBI" id="CHEBI:456216"/>
        <dbReference type="EC" id="2.7.4.9"/>
    </reaction>
</comment>
<dbReference type="EC" id="2.7.4.9" evidence="2 11"/>
<dbReference type="InterPro" id="IPR039430">
    <property type="entry name" value="Thymidylate_kin-like_dom"/>
</dbReference>